<evidence type="ECO:0000259" key="3">
    <source>
        <dbReference type="PROSITE" id="PS50009"/>
    </source>
</evidence>
<dbReference type="EMBL" id="HACM01000157">
    <property type="protein sequence ID" value="CRZ00599.1"/>
    <property type="molecule type" value="Transcribed_RNA"/>
</dbReference>
<keyword evidence="1 2" id="KW-0344">Guanine-nucleotide releasing factor</keyword>
<dbReference type="GO" id="GO:0007265">
    <property type="term" value="P:Ras protein signal transduction"/>
    <property type="evidence" value="ECO:0007669"/>
    <property type="project" value="TreeGrafter"/>
</dbReference>
<sequence length="104" mass="12099">VCILKHSFSCRSSDMFKIGLTLQDLTFIGDGNPDFVMHGMINMQKLAMIADRIQWVRDCQKVPYNTESVPKTDIRKFLDQESVVMDEETLWQLSQMIEPRQTKT</sequence>
<dbReference type="GO" id="GO:0005085">
    <property type="term" value="F:guanyl-nucleotide exchange factor activity"/>
    <property type="evidence" value="ECO:0007669"/>
    <property type="project" value="UniProtKB-KW"/>
</dbReference>
<dbReference type="InterPro" id="IPR036964">
    <property type="entry name" value="RASGEF_cat_dom_sf"/>
</dbReference>
<dbReference type="InterPro" id="IPR023578">
    <property type="entry name" value="Ras_GEF_dom_sf"/>
</dbReference>
<organism evidence="4">
    <name type="scientific">Spongospora subterranea</name>
    <dbReference type="NCBI Taxonomy" id="70186"/>
    <lineage>
        <taxon>Eukaryota</taxon>
        <taxon>Sar</taxon>
        <taxon>Rhizaria</taxon>
        <taxon>Endomyxa</taxon>
        <taxon>Phytomyxea</taxon>
        <taxon>Plasmodiophorida</taxon>
        <taxon>Plasmodiophoridae</taxon>
        <taxon>Spongospora</taxon>
    </lineage>
</organism>
<dbReference type="InterPro" id="IPR001895">
    <property type="entry name" value="RASGEF_cat_dom"/>
</dbReference>
<proteinExistence type="predicted"/>
<name>A0A0H5QYE4_9EUKA</name>
<dbReference type="PANTHER" id="PTHR23113:SF99">
    <property type="entry name" value="RASGEF DOMAIN-CONTAINING PROTEIN"/>
    <property type="match status" value="1"/>
</dbReference>
<evidence type="ECO:0000313" key="4">
    <source>
        <dbReference type="EMBL" id="CRZ00599.1"/>
    </source>
</evidence>
<dbReference type="SUPFAM" id="SSF48366">
    <property type="entry name" value="Ras GEF"/>
    <property type="match status" value="1"/>
</dbReference>
<feature type="non-terminal residue" evidence="4">
    <location>
        <position position="1"/>
    </location>
</feature>
<evidence type="ECO:0000256" key="1">
    <source>
        <dbReference type="ARBA" id="ARBA00022658"/>
    </source>
</evidence>
<dbReference type="PANTHER" id="PTHR23113">
    <property type="entry name" value="GUANINE NUCLEOTIDE EXCHANGE FACTOR"/>
    <property type="match status" value="1"/>
</dbReference>
<protein>
    <recommendedName>
        <fullName evidence="3">Ras-GEF domain-containing protein</fullName>
    </recommendedName>
</protein>
<dbReference type="AlphaFoldDB" id="A0A0H5QYE4"/>
<feature type="domain" description="Ras-GEF" evidence="3">
    <location>
        <begin position="1"/>
        <end position="100"/>
    </location>
</feature>
<dbReference type="PROSITE" id="PS50009">
    <property type="entry name" value="RASGEF_CAT"/>
    <property type="match status" value="1"/>
</dbReference>
<accession>A0A0H5QYE4</accession>
<evidence type="ECO:0000256" key="2">
    <source>
        <dbReference type="PROSITE-ProRule" id="PRU00168"/>
    </source>
</evidence>
<dbReference type="Gene3D" id="1.10.840.10">
    <property type="entry name" value="Ras guanine-nucleotide exchange factors catalytic domain"/>
    <property type="match status" value="1"/>
</dbReference>
<dbReference type="GO" id="GO:0005886">
    <property type="term" value="C:plasma membrane"/>
    <property type="evidence" value="ECO:0007669"/>
    <property type="project" value="TreeGrafter"/>
</dbReference>
<dbReference type="InterPro" id="IPR008937">
    <property type="entry name" value="Ras-like_GEF"/>
</dbReference>
<reference evidence="4" key="1">
    <citation type="submission" date="2015-04" db="EMBL/GenBank/DDBJ databases">
        <title>The genome sequence of the plant pathogenic Rhizarian Plasmodiophora brassicae reveals insights in its biotrophic life cycle and the origin of chitin synthesis.</title>
        <authorList>
            <person name="Schwelm A."/>
            <person name="Fogelqvist J."/>
            <person name="Knaust A."/>
            <person name="Julke S."/>
            <person name="Lilja T."/>
            <person name="Dhandapani V."/>
            <person name="Bonilla-Rosso G."/>
            <person name="Karlsson M."/>
            <person name="Shevchenko A."/>
            <person name="Choi S.R."/>
            <person name="Kim H.G."/>
            <person name="Park J.Y."/>
            <person name="Lim Y.P."/>
            <person name="Ludwig-Muller J."/>
            <person name="Dixelius C."/>
        </authorList>
    </citation>
    <scope>NUCLEOTIDE SEQUENCE</scope>
    <source>
        <tissue evidence="4">Potato root galls</tissue>
    </source>
</reference>